<dbReference type="Pfam" id="PF02308">
    <property type="entry name" value="MgtC"/>
    <property type="match status" value="1"/>
</dbReference>
<dbReference type="EMBL" id="LCSD01000013">
    <property type="protein sequence ID" value="KKW47364.1"/>
    <property type="molecule type" value="Genomic_DNA"/>
</dbReference>
<dbReference type="Proteomes" id="UP000034789">
    <property type="component" value="Unassembled WGS sequence"/>
</dbReference>
<dbReference type="AlphaFoldDB" id="A0A0G2BN55"/>
<comment type="similarity">
    <text evidence="2">Belongs to the MgtC/SapB family.</text>
</comment>
<protein>
    <submittedName>
        <fullName evidence="9">Mg2+ transporter-C, MgtC family</fullName>
    </submittedName>
</protein>
<evidence type="ECO:0000313" key="10">
    <source>
        <dbReference type="Proteomes" id="UP000034789"/>
    </source>
</evidence>
<accession>A0A0G2BN55</accession>
<dbReference type="PANTHER" id="PTHR33778:SF1">
    <property type="entry name" value="MAGNESIUM TRANSPORTER YHID-RELATED"/>
    <property type="match status" value="1"/>
</dbReference>
<keyword evidence="5 7" id="KW-1133">Transmembrane helix</keyword>
<evidence type="ECO:0000256" key="6">
    <source>
        <dbReference type="ARBA" id="ARBA00023136"/>
    </source>
</evidence>
<evidence type="ECO:0000313" key="9">
    <source>
        <dbReference type="EMBL" id="KKW47364.1"/>
    </source>
</evidence>
<organism evidence="9 10">
    <name type="scientific">Candidatus Kaiserbacteria bacterium GW2011_GWA2_58_9</name>
    <dbReference type="NCBI Taxonomy" id="1618672"/>
    <lineage>
        <taxon>Bacteria</taxon>
        <taxon>Candidatus Kaiseribacteriota</taxon>
    </lineage>
</organism>
<name>A0A0G2BN55_9BACT</name>
<dbReference type="InterPro" id="IPR003416">
    <property type="entry name" value="MgtC/SapB/SrpB/YhiD_fam"/>
</dbReference>
<dbReference type="GO" id="GO:0005886">
    <property type="term" value="C:plasma membrane"/>
    <property type="evidence" value="ECO:0007669"/>
    <property type="project" value="UniProtKB-SubCell"/>
</dbReference>
<evidence type="ECO:0000256" key="7">
    <source>
        <dbReference type="SAM" id="Phobius"/>
    </source>
</evidence>
<evidence type="ECO:0000256" key="2">
    <source>
        <dbReference type="ARBA" id="ARBA00009298"/>
    </source>
</evidence>
<feature type="transmembrane region" description="Helical" evidence="7">
    <location>
        <begin position="55"/>
        <end position="75"/>
    </location>
</feature>
<proteinExistence type="inferred from homology"/>
<evidence type="ECO:0000256" key="5">
    <source>
        <dbReference type="ARBA" id="ARBA00022989"/>
    </source>
</evidence>
<dbReference type="InterPro" id="IPR049177">
    <property type="entry name" value="MgtC_SapB_SrpB_YhiD_N"/>
</dbReference>
<feature type="transmembrane region" description="Helical" evidence="7">
    <location>
        <begin position="81"/>
        <end position="99"/>
    </location>
</feature>
<keyword evidence="4 7" id="KW-0812">Transmembrane</keyword>
<feature type="transmembrane region" description="Helical" evidence="7">
    <location>
        <begin position="12"/>
        <end position="34"/>
    </location>
</feature>
<evidence type="ECO:0000256" key="3">
    <source>
        <dbReference type="ARBA" id="ARBA00022475"/>
    </source>
</evidence>
<comment type="caution">
    <text evidence="9">The sequence shown here is derived from an EMBL/GenBank/DDBJ whole genome shotgun (WGS) entry which is preliminary data.</text>
</comment>
<evidence type="ECO:0000256" key="1">
    <source>
        <dbReference type="ARBA" id="ARBA00004651"/>
    </source>
</evidence>
<dbReference type="PANTHER" id="PTHR33778">
    <property type="entry name" value="PROTEIN MGTC"/>
    <property type="match status" value="1"/>
</dbReference>
<keyword evidence="6 7" id="KW-0472">Membrane</keyword>
<sequence length="126" mass="13387">MPTPADFLDPNAVIFGKLFLAMLLGGVIGTERAVLAKQAAGTRTFGLVAFRGDSLHGATTAAGLWIATGLGMAVGFGMYPVAIFATLLALLMFTGMWYAENRFKHWFTEAHVTRDALLGSEPPKPG</sequence>
<keyword evidence="3" id="KW-1003">Cell membrane</keyword>
<comment type="subcellular location">
    <subcellularLocation>
        <location evidence="1">Cell membrane</location>
        <topology evidence="1">Multi-pass membrane protein</topology>
    </subcellularLocation>
</comment>
<gene>
    <name evidence="9" type="ORF">UY98_C0013G0002</name>
</gene>
<reference evidence="9 10" key="1">
    <citation type="journal article" date="2015" name="Nature">
        <title>rRNA introns, odd ribosomes, and small enigmatic genomes across a large radiation of phyla.</title>
        <authorList>
            <person name="Brown C.T."/>
            <person name="Hug L.A."/>
            <person name="Thomas B.C."/>
            <person name="Sharon I."/>
            <person name="Castelle C.J."/>
            <person name="Singh A."/>
            <person name="Wilkins M.J."/>
            <person name="Williams K.H."/>
            <person name="Banfield J.F."/>
        </authorList>
    </citation>
    <scope>NUCLEOTIDE SEQUENCE [LARGE SCALE GENOMIC DNA]</scope>
</reference>
<feature type="domain" description="MgtC/SapB/SrpB/YhiD N-terminal" evidence="8">
    <location>
        <begin position="52"/>
        <end position="96"/>
    </location>
</feature>
<evidence type="ECO:0000259" key="8">
    <source>
        <dbReference type="Pfam" id="PF02308"/>
    </source>
</evidence>
<evidence type="ECO:0000256" key="4">
    <source>
        <dbReference type="ARBA" id="ARBA00022692"/>
    </source>
</evidence>